<comment type="function">
    <text evidence="9">Converts adenosine-3',5'-bisphosphate (PAP) to AMP.</text>
</comment>
<dbReference type="HAMAP" id="MF_02095">
    <property type="entry name" value="CysQ"/>
    <property type="match status" value="1"/>
</dbReference>
<dbReference type="Gene3D" id="3.30.540.10">
    <property type="entry name" value="Fructose-1,6-Bisphosphatase, subunit A, domain 1"/>
    <property type="match status" value="1"/>
</dbReference>
<feature type="binding site" evidence="10">
    <location>
        <position position="211"/>
    </location>
    <ligand>
        <name>Mg(2+)</name>
        <dbReference type="ChEBI" id="CHEBI:18420"/>
        <label>1</label>
        <note>catalytic</note>
    </ligand>
</feature>
<feature type="binding site" evidence="10">
    <location>
        <position position="82"/>
    </location>
    <ligand>
        <name>Mg(2+)</name>
        <dbReference type="ChEBI" id="CHEBI:18420"/>
        <label>1</label>
        <note>catalytic</note>
    </ligand>
</feature>
<dbReference type="PROSITE" id="PS00629">
    <property type="entry name" value="IMP_1"/>
    <property type="match status" value="1"/>
</dbReference>
<dbReference type="InterPro" id="IPR020583">
    <property type="entry name" value="Inositol_monoP_metal-BS"/>
</dbReference>
<dbReference type="EMBL" id="JACYFU010000004">
    <property type="protein sequence ID" value="MBD8066777.1"/>
    <property type="molecule type" value="Genomic_DNA"/>
</dbReference>
<dbReference type="PROSITE" id="PS00630">
    <property type="entry name" value="IMP_2"/>
    <property type="match status" value="1"/>
</dbReference>
<dbReference type="InterPro" id="IPR020550">
    <property type="entry name" value="Inositol_monophosphatase_CS"/>
</dbReference>
<name>A0A927FWX2_9HYPH</name>
<dbReference type="GO" id="GO:0000103">
    <property type="term" value="P:sulfate assimilation"/>
    <property type="evidence" value="ECO:0007669"/>
    <property type="project" value="TreeGrafter"/>
</dbReference>
<dbReference type="Pfam" id="PF00459">
    <property type="entry name" value="Inositol_P"/>
    <property type="match status" value="1"/>
</dbReference>
<dbReference type="AlphaFoldDB" id="A0A927FWX2"/>
<dbReference type="GO" id="GO:0046854">
    <property type="term" value="P:phosphatidylinositol phosphate biosynthetic process"/>
    <property type="evidence" value="ECO:0007669"/>
    <property type="project" value="InterPro"/>
</dbReference>
<dbReference type="GO" id="GO:0000287">
    <property type="term" value="F:magnesium ion binding"/>
    <property type="evidence" value="ECO:0007669"/>
    <property type="project" value="UniProtKB-UniRule"/>
</dbReference>
<keyword evidence="6 9" id="KW-0378">Hydrolase</keyword>
<comment type="caution">
    <text evidence="9">Lacks conserved residue(s) required for the propagation of feature annotation.</text>
</comment>
<evidence type="ECO:0000313" key="11">
    <source>
        <dbReference type="EMBL" id="MBD8066777.1"/>
    </source>
</evidence>
<dbReference type="GO" id="GO:0005886">
    <property type="term" value="C:plasma membrane"/>
    <property type="evidence" value="ECO:0007669"/>
    <property type="project" value="UniProtKB-SubCell"/>
</dbReference>
<evidence type="ECO:0000256" key="9">
    <source>
        <dbReference type="HAMAP-Rule" id="MF_02095"/>
    </source>
</evidence>
<sequence>MVISSLADIALLSGQEILRIYGTEFVVETKADQSPVTLADVAAEAIIVGALRDAYPDIPVVAEEAAAAGRVPHTADQFFLVDPLDGSKEFISRNGEFTVNIALIENGEPVAGVVHAPAIGRIWWGGRAQGCFEAEVRDGARGAARPIAVRATEGALCAIGSRSHGSGEGDARLSRYPIATYLSAGSSLKFCLVASGKADIYPRFGRTMEWDTAAGDAILRAAGGRVECLDGSLLRYGKRNQADDTDFANPHFIAFGDTRFCALAS</sequence>
<feature type="binding site" evidence="9">
    <location>
        <position position="211"/>
    </location>
    <ligand>
        <name>substrate</name>
    </ligand>
</feature>
<comment type="subcellular location">
    <subcellularLocation>
        <location evidence="9">Cell inner membrane</location>
        <topology evidence="9">Peripheral membrane protein</topology>
        <orientation evidence="9">Cytoplasmic side</orientation>
    </subcellularLocation>
</comment>
<feature type="binding site" evidence="10">
    <location>
        <position position="63"/>
    </location>
    <ligand>
        <name>Mg(2+)</name>
        <dbReference type="ChEBI" id="CHEBI:18420"/>
        <label>1</label>
        <note>catalytic</note>
    </ligand>
</feature>
<reference evidence="11" key="1">
    <citation type="submission" date="2020-09" db="EMBL/GenBank/DDBJ databases">
        <title>Genome seq and assembly of Devosia sp.</title>
        <authorList>
            <person name="Chhetri G."/>
        </authorList>
    </citation>
    <scope>NUCLEOTIDE SEQUENCE</scope>
    <source>
        <strain evidence="11">PTR5</strain>
    </source>
</reference>
<evidence type="ECO:0000256" key="1">
    <source>
        <dbReference type="ARBA" id="ARBA00001625"/>
    </source>
</evidence>
<evidence type="ECO:0000256" key="8">
    <source>
        <dbReference type="ARBA" id="ARBA00023136"/>
    </source>
</evidence>
<feature type="binding site" evidence="9">
    <location>
        <position position="82"/>
    </location>
    <ligand>
        <name>Mg(2+)</name>
        <dbReference type="ChEBI" id="CHEBI:18420"/>
        <label>1</label>
    </ligand>
</feature>
<dbReference type="Gene3D" id="3.40.190.80">
    <property type="match status" value="1"/>
</dbReference>
<keyword evidence="8 9" id="KW-0472">Membrane</keyword>
<feature type="binding site" evidence="9">
    <location>
        <position position="84"/>
    </location>
    <ligand>
        <name>Mg(2+)</name>
        <dbReference type="ChEBI" id="CHEBI:18420"/>
        <label>1</label>
    </ligand>
</feature>
<feature type="binding site" evidence="9">
    <location>
        <position position="63"/>
    </location>
    <ligand>
        <name>substrate</name>
    </ligand>
</feature>
<gene>
    <name evidence="9 11" type="primary">cysQ</name>
    <name evidence="11" type="ORF">IC608_14985</name>
</gene>
<evidence type="ECO:0000256" key="10">
    <source>
        <dbReference type="PIRSR" id="PIRSR600760-2"/>
    </source>
</evidence>
<evidence type="ECO:0000256" key="5">
    <source>
        <dbReference type="ARBA" id="ARBA00022723"/>
    </source>
</evidence>
<dbReference type="InterPro" id="IPR000760">
    <property type="entry name" value="Inositol_monophosphatase-like"/>
</dbReference>
<comment type="cofactor">
    <cofactor evidence="9 10">
        <name>Mg(2+)</name>
        <dbReference type="ChEBI" id="CHEBI:18420"/>
    </cofactor>
</comment>
<evidence type="ECO:0000256" key="3">
    <source>
        <dbReference type="ARBA" id="ARBA00022475"/>
    </source>
</evidence>
<dbReference type="CDD" id="cd01638">
    <property type="entry name" value="CysQ"/>
    <property type="match status" value="1"/>
</dbReference>
<dbReference type="PANTHER" id="PTHR43028">
    <property type="entry name" value="3'(2'),5'-BISPHOSPHATE NUCLEOTIDASE 1"/>
    <property type="match status" value="1"/>
</dbReference>
<comment type="caution">
    <text evidence="11">The sequence shown here is derived from an EMBL/GenBank/DDBJ whole genome shotgun (WGS) entry which is preliminary data.</text>
</comment>
<dbReference type="NCBIfam" id="TIGR01331">
    <property type="entry name" value="bisphos_cysQ"/>
    <property type="match status" value="1"/>
</dbReference>
<dbReference type="EC" id="3.1.3.7" evidence="9"/>
<feature type="binding site" evidence="9">
    <location>
        <position position="211"/>
    </location>
    <ligand>
        <name>Mg(2+)</name>
        <dbReference type="ChEBI" id="CHEBI:18420"/>
        <label>2</label>
    </ligand>
</feature>
<dbReference type="PRINTS" id="PR00377">
    <property type="entry name" value="IMPHPHTASES"/>
</dbReference>
<accession>A0A927FWX2</accession>
<feature type="binding site" evidence="10">
    <location>
        <position position="85"/>
    </location>
    <ligand>
        <name>Mg(2+)</name>
        <dbReference type="ChEBI" id="CHEBI:18420"/>
        <label>1</label>
        <note>catalytic</note>
    </ligand>
</feature>
<feature type="binding site" evidence="9">
    <location>
        <position position="82"/>
    </location>
    <ligand>
        <name>Mg(2+)</name>
        <dbReference type="ChEBI" id="CHEBI:18420"/>
        <label>2</label>
    </ligand>
</feature>
<dbReference type="Proteomes" id="UP000654108">
    <property type="component" value="Unassembled WGS sequence"/>
</dbReference>
<feature type="binding site" evidence="9">
    <location>
        <position position="85"/>
    </location>
    <ligand>
        <name>Mg(2+)</name>
        <dbReference type="ChEBI" id="CHEBI:18420"/>
        <label>2</label>
    </ligand>
</feature>
<dbReference type="GO" id="GO:0008441">
    <property type="term" value="F:3'(2'),5'-bisphosphate nucleotidase activity"/>
    <property type="evidence" value="ECO:0007669"/>
    <property type="project" value="UniProtKB-UniRule"/>
</dbReference>
<protein>
    <recommendedName>
        <fullName evidence="9">3'(2'),5'-bisphosphate nucleotidase CysQ</fullName>
        <ecNumber evidence="9">3.1.3.7</ecNumber>
    </recommendedName>
    <alternativeName>
        <fullName evidence="9">3'(2'),5-bisphosphonucleoside 3'(2')-phosphohydrolase</fullName>
    </alternativeName>
    <alternativeName>
        <fullName evidence="9">3'-phosphoadenosine 5'-phosphate phosphatase</fullName>
        <shortName evidence="9">PAP phosphatase</shortName>
    </alternativeName>
</protein>
<dbReference type="SUPFAM" id="SSF56655">
    <property type="entry name" value="Carbohydrate phosphatase"/>
    <property type="match status" value="1"/>
</dbReference>
<comment type="similarity">
    <text evidence="2 9">Belongs to the inositol monophosphatase superfamily. CysQ family.</text>
</comment>
<evidence type="ECO:0000256" key="6">
    <source>
        <dbReference type="ARBA" id="ARBA00022801"/>
    </source>
</evidence>
<evidence type="ECO:0000256" key="7">
    <source>
        <dbReference type="ARBA" id="ARBA00022842"/>
    </source>
</evidence>
<comment type="catalytic activity">
    <reaction evidence="1 9">
        <text>adenosine 3',5'-bisphosphate + H2O = AMP + phosphate</text>
        <dbReference type="Rhea" id="RHEA:10040"/>
        <dbReference type="ChEBI" id="CHEBI:15377"/>
        <dbReference type="ChEBI" id="CHEBI:43474"/>
        <dbReference type="ChEBI" id="CHEBI:58343"/>
        <dbReference type="ChEBI" id="CHEBI:456215"/>
        <dbReference type="EC" id="3.1.3.7"/>
    </reaction>
</comment>
<keyword evidence="7 9" id="KW-0460">Magnesium</keyword>
<keyword evidence="5 9" id="KW-0479">Metal-binding</keyword>
<feature type="binding site" evidence="9">
    <location>
        <position position="63"/>
    </location>
    <ligand>
        <name>Mg(2+)</name>
        <dbReference type="ChEBI" id="CHEBI:18420"/>
        <label>1</label>
    </ligand>
</feature>
<evidence type="ECO:0000256" key="2">
    <source>
        <dbReference type="ARBA" id="ARBA00005289"/>
    </source>
</evidence>
<dbReference type="GO" id="GO:0050427">
    <property type="term" value="P:3'-phosphoadenosine 5'-phosphosulfate metabolic process"/>
    <property type="evidence" value="ECO:0007669"/>
    <property type="project" value="TreeGrafter"/>
</dbReference>
<evidence type="ECO:0000313" key="12">
    <source>
        <dbReference type="Proteomes" id="UP000654108"/>
    </source>
</evidence>
<keyword evidence="3 9" id="KW-1003">Cell membrane</keyword>
<evidence type="ECO:0000256" key="4">
    <source>
        <dbReference type="ARBA" id="ARBA00022519"/>
    </source>
</evidence>
<organism evidence="11 12">
    <name type="scientific">Devosia oryzisoli</name>
    <dbReference type="NCBI Taxonomy" id="2774138"/>
    <lineage>
        <taxon>Bacteria</taxon>
        <taxon>Pseudomonadati</taxon>
        <taxon>Pseudomonadota</taxon>
        <taxon>Alphaproteobacteria</taxon>
        <taxon>Hyphomicrobiales</taxon>
        <taxon>Devosiaceae</taxon>
        <taxon>Devosia</taxon>
    </lineage>
</organism>
<feature type="binding site" evidence="10">
    <location>
        <position position="84"/>
    </location>
    <ligand>
        <name>Mg(2+)</name>
        <dbReference type="ChEBI" id="CHEBI:18420"/>
        <label>1</label>
        <note>catalytic</note>
    </ligand>
</feature>
<keyword evidence="4 9" id="KW-0997">Cell inner membrane</keyword>
<dbReference type="PANTHER" id="PTHR43028:SF5">
    <property type="entry name" value="3'(2'),5'-BISPHOSPHATE NUCLEOTIDASE 1"/>
    <property type="match status" value="1"/>
</dbReference>
<dbReference type="InterPro" id="IPR050725">
    <property type="entry name" value="CysQ/Inositol_MonoPase"/>
</dbReference>
<keyword evidence="12" id="KW-1185">Reference proteome</keyword>
<proteinExistence type="inferred from homology"/>
<dbReference type="InterPro" id="IPR006240">
    <property type="entry name" value="CysQ"/>
</dbReference>